<dbReference type="NCBIfam" id="NF003644">
    <property type="entry name" value="PRK05286.1-1"/>
    <property type="match status" value="1"/>
</dbReference>
<evidence type="ECO:0000256" key="5">
    <source>
        <dbReference type="ARBA" id="ARBA00022630"/>
    </source>
</evidence>
<feature type="binding site" evidence="11">
    <location>
        <position position="304"/>
    </location>
    <ligand>
        <name>FMN</name>
        <dbReference type="ChEBI" id="CHEBI:58210"/>
    </ligand>
</feature>
<comment type="catalytic activity">
    <reaction evidence="10 11">
        <text>(S)-dihydroorotate + a quinone = orotate + a quinol</text>
        <dbReference type="Rhea" id="RHEA:30187"/>
        <dbReference type="ChEBI" id="CHEBI:24646"/>
        <dbReference type="ChEBI" id="CHEBI:30839"/>
        <dbReference type="ChEBI" id="CHEBI:30864"/>
        <dbReference type="ChEBI" id="CHEBI:132124"/>
        <dbReference type="EC" id="1.3.5.2"/>
    </reaction>
</comment>
<comment type="pathway">
    <text evidence="3 11">Pyrimidine metabolism; UMP biosynthesis via de novo pathway; orotate from (S)-dihydroorotate (quinone route): step 1/1.</text>
</comment>
<dbReference type="CDD" id="cd04738">
    <property type="entry name" value="DHOD_2_like"/>
    <property type="match status" value="1"/>
</dbReference>
<dbReference type="PROSITE" id="PS00912">
    <property type="entry name" value="DHODEHASE_2"/>
    <property type="match status" value="1"/>
</dbReference>
<evidence type="ECO:0000256" key="3">
    <source>
        <dbReference type="ARBA" id="ARBA00005161"/>
    </source>
</evidence>
<dbReference type="SUPFAM" id="SSF51395">
    <property type="entry name" value="FMN-linked oxidoreductases"/>
    <property type="match status" value="1"/>
</dbReference>
<keyword evidence="8 11" id="KW-0560">Oxidoreductase</keyword>
<evidence type="ECO:0000256" key="8">
    <source>
        <dbReference type="ARBA" id="ARBA00023002"/>
    </source>
</evidence>
<gene>
    <name evidence="11" type="primary">pyrD</name>
    <name evidence="13" type="ORF">FHW18_003986</name>
</gene>
<evidence type="ECO:0000256" key="1">
    <source>
        <dbReference type="ARBA" id="ARBA00003125"/>
    </source>
</evidence>
<dbReference type="RefSeq" id="WP_179588374.1">
    <property type="nucleotide sequence ID" value="NZ_JACBYR010000001.1"/>
</dbReference>
<comment type="caution">
    <text evidence="13">The sequence shown here is derived from an EMBL/GenBank/DDBJ whole genome shotgun (WGS) entry which is preliminary data.</text>
</comment>
<dbReference type="GO" id="GO:0005886">
    <property type="term" value="C:plasma membrane"/>
    <property type="evidence" value="ECO:0007669"/>
    <property type="project" value="UniProtKB-SubCell"/>
</dbReference>
<evidence type="ECO:0000313" key="14">
    <source>
        <dbReference type="Proteomes" id="UP000542125"/>
    </source>
</evidence>
<dbReference type="AlphaFoldDB" id="A0A7Y9IXL5"/>
<feature type="binding site" evidence="11">
    <location>
        <position position="184"/>
    </location>
    <ligand>
        <name>substrate</name>
    </ligand>
</feature>
<keyword evidence="7 11" id="KW-0665">Pyrimidine biosynthesis</keyword>
<protein>
    <recommendedName>
        <fullName evidence="11">Dihydroorotate dehydrogenase (quinone)</fullName>
        <ecNumber evidence="11">1.3.5.2</ecNumber>
    </recommendedName>
    <alternativeName>
        <fullName evidence="11">DHOdehase</fullName>
        <shortName evidence="11">DHOD</shortName>
        <shortName evidence="11">DHODase</shortName>
    </alternativeName>
    <alternativeName>
        <fullName evidence="11">Dihydroorotate oxidase</fullName>
    </alternativeName>
</protein>
<dbReference type="EC" id="1.3.5.2" evidence="11"/>
<feature type="binding site" evidence="11">
    <location>
        <position position="179"/>
    </location>
    <ligand>
        <name>substrate</name>
    </ligand>
</feature>
<feature type="binding site" evidence="11">
    <location>
        <begin position="66"/>
        <end position="70"/>
    </location>
    <ligand>
        <name>FMN</name>
        <dbReference type="ChEBI" id="CHEBI:58210"/>
    </ligand>
</feature>
<reference evidence="13 14" key="1">
    <citation type="submission" date="2020-07" db="EMBL/GenBank/DDBJ databases">
        <title>Genomic Encyclopedia of Type Strains, Phase IV (KMG-V): Genome sequencing to study the core and pangenomes of soil and plant-associated prokaryotes.</title>
        <authorList>
            <person name="Whitman W."/>
        </authorList>
    </citation>
    <scope>NUCLEOTIDE SEQUENCE [LARGE SCALE GENOMIC DNA]</scope>
    <source>
        <strain evidence="13 14">SAS40</strain>
    </source>
</reference>
<dbReference type="InterPro" id="IPR001295">
    <property type="entry name" value="Dihydroorotate_DH_CS"/>
</dbReference>
<feature type="binding site" evidence="11">
    <location>
        <begin position="253"/>
        <end position="254"/>
    </location>
    <ligand>
        <name>substrate</name>
    </ligand>
</feature>
<evidence type="ECO:0000256" key="4">
    <source>
        <dbReference type="ARBA" id="ARBA00005359"/>
    </source>
</evidence>
<dbReference type="HAMAP" id="MF_00225">
    <property type="entry name" value="DHO_dh_type2"/>
    <property type="match status" value="1"/>
</dbReference>
<feature type="binding site" evidence="11">
    <location>
        <begin position="325"/>
        <end position="326"/>
    </location>
    <ligand>
        <name>FMN</name>
        <dbReference type="ChEBI" id="CHEBI:58210"/>
    </ligand>
</feature>
<comment type="subunit">
    <text evidence="11">Monomer.</text>
</comment>
<evidence type="ECO:0000256" key="9">
    <source>
        <dbReference type="ARBA" id="ARBA00023136"/>
    </source>
</evidence>
<comment type="subcellular location">
    <subcellularLocation>
        <location evidence="11">Cell membrane</location>
        <topology evidence="11">Peripheral membrane protein</topology>
    </subcellularLocation>
    <subcellularLocation>
        <location evidence="2">Membrane</location>
    </subcellularLocation>
</comment>
<feature type="binding site" evidence="11">
    <location>
        <position position="275"/>
    </location>
    <ligand>
        <name>FMN</name>
        <dbReference type="ChEBI" id="CHEBI:58210"/>
    </ligand>
</feature>
<dbReference type="GO" id="GO:0044205">
    <property type="term" value="P:'de novo' UMP biosynthetic process"/>
    <property type="evidence" value="ECO:0007669"/>
    <property type="project" value="UniProtKB-UniRule"/>
</dbReference>
<comment type="function">
    <text evidence="1 11">Catalyzes the conversion of dihydroorotate to orotate with quinone as electron acceptor.</text>
</comment>
<feature type="active site" description="Nucleophile" evidence="11">
    <location>
        <position position="182"/>
    </location>
</feature>
<dbReference type="GO" id="GO:0005737">
    <property type="term" value="C:cytoplasm"/>
    <property type="evidence" value="ECO:0007669"/>
    <property type="project" value="InterPro"/>
</dbReference>
<dbReference type="GO" id="GO:0006207">
    <property type="term" value="P:'de novo' pyrimidine nucleobase biosynthetic process"/>
    <property type="evidence" value="ECO:0007669"/>
    <property type="project" value="UniProtKB-UniRule"/>
</dbReference>
<keyword evidence="11" id="KW-1003">Cell membrane</keyword>
<feature type="domain" description="Dihydroorotate dehydrogenase catalytic" evidence="12">
    <location>
        <begin position="52"/>
        <end position="338"/>
    </location>
</feature>
<evidence type="ECO:0000259" key="12">
    <source>
        <dbReference type="Pfam" id="PF01180"/>
    </source>
</evidence>
<evidence type="ECO:0000256" key="7">
    <source>
        <dbReference type="ARBA" id="ARBA00022975"/>
    </source>
</evidence>
<accession>A0A7Y9IXL5</accession>
<comment type="similarity">
    <text evidence="4 11">Belongs to the dihydroorotate dehydrogenase family. Type 2 subfamily.</text>
</comment>
<feature type="binding site" evidence="11">
    <location>
        <position position="252"/>
    </location>
    <ligand>
        <name>FMN</name>
        <dbReference type="ChEBI" id="CHEBI:58210"/>
    </ligand>
</feature>
<dbReference type="Proteomes" id="UP000542125">
    <property type="component" value="Unassembled WGS sequence"/>
</dbReference>
<feature type="binding site" evidence="11">
    <location>
        <position position="90"/>
    </location>
    <ligand>
        <name>FMN</name>
        <dbReference type="ChEBI" id="CHEBI:58210"/>
    </ligand>
</feature>
<dbReference type="Gene3D" id="3.20.20.70">
    <property type="entry name" value="Aldolase class I"/>
    <property type="match status" value="1"/>
</dbReference>
<evidence type="ECO:0000256" key="2">
    <source>
        <dbReference type="ARBA" id="ARBA00004370"/>
    </source>
</evidence>
<dbReference type="UniPathway" id="UPA00070">
    <property type="reaction ID" value="UER00946"/>
</dbReference>
<dbReference type="Pfam" id="PF01180">
    <property type="entry name" value="DHO_dh"/>
    <property type="match status" value="1"/>
</dbReference>
<dbReference type="PIRSF" id="PIRSF000164">
    <property type="entry name" value="DHO_oxidase"/>
    <property type="match status" value="1"/>
</dbReference>
<evidence type="ECO:0000256" key="11">
    <source>
        <dbReference type="HAMAP-Rule" id="MF_00225"/>
    </source>
</evidence>
<keyword evidence="5 11" id="KW-0285">Flavoprotein</keyword>
<organism evidence="13 14">
    <name type="scientific">Pigmentiphaga litoralis</name>
    <dbReference type="NCBI Taxonomy" id="516702"/>
    <lineage>
        <taxon>Bacteria</taxon>
        <taxon>Pseudomonadati</taxon>
        <taxon>Pseudomonadota</taxon>
        <taxon>Betaproteobacteria</taxon>
        <taxon>Burkholderiales</taxon>
        <taxon>Alcaligenaceae</taxon>
        <taxon>Pigmentiphaga</taxon>
    </lineage>
</organism>
<name>A0A7Y9IXL5_9BURK</name>
<evidence type="ECO:0000256" key="10">
    <source>
        <dbReference type="ARBA" id="ARBA00048639"/>
    </source>
</evidence>
<keyword evidence="14" id="KW-1185">Reference proteome</keyword>
<dbReference type="InterPro" id="IPR050074">
    <property type="entry name" value="DHO_dehydrogenase"/>
</dbReference>
<evidence type="ECO:0000256" key="6">
    <source>
        <dbReference type="ARBA" id="ARBA00022643"/>
    </source>
</evidence>
<dbReference type="NCBIfam" id="NF003645">
    <property type="entry name" value="PRK05286.1-2"/>
    <property type="match status" value="1"/>
</dbReference>
<dbReference type="GO" id="GO:0106430">
    <property type="term" value="F:dihydroorotate dehydrogenase (quinone) activity"/>
    <property type="evidence" value="ECO:0007669"/>
    <property type="project" value="UniProtKB-EC"/>
</dbReference>
<dbReference type="EMBL" id="JACBYR010000001">
    <property type="protein sequence ID" value="NYE84715.1"/>
    <property type="molecule type" value="Genomic_DNA"/>
</dbReference>
<keyword evidence="6 11" id="KW-0288">FMN</keyword>
<dbReference type="InterPro" id="IPR012135">
    <property type="entry name" value="Dihydroorotate_DH_1_2"/>
</dbReference>
<proteinExistence type="inferred from homology"/>
<dbReference type="InterPro" id="IPR005720">
    <property type="entry name" value="Dihydroorotate_DH_cat"/>
</dbReference>
<dbReference type="NCBIfam" id="NF003646">
    <property type="entry name" value="PRK05286.1-4"/>
    <property type="match status" value="1"/>
</dbReference>
<dbReference type="NCBIfam" id="TIGR01036">
    <property type="entry name" value="pyrD_sub2"/>
    <property type="match status" value="1"/>
</dbReference>
<dbReference type="PANTHER" id="PTHR48109">
    <property type="entry name" value="DIHYDROOROTATE DEHYDROGENASE (QUINONE), MITOCHONDRIAL-RELATED"/>
    <property type="match status" value="1"/>
</dbReference>
<keyword evidence="9 11" id="KW-0472">Membrane</keyword>
<feature type="binding site" evidence="11">
    <location>
        <position position="224"/>
    </location>
    <ligand>
        <name>FMN</name>
        <dbReference type="ChEBI" id="CHEBI:58210"/>
    </ligand>
</feature>
<dbReference type="InterPro" id="IPR005719">
    <property type="entry name" value="Dihydroorotate_DH_2"/>
</dbReference>
<comment type="cofactor">
    <cofactor evidence="11">
        <name>FMN</name>
        <dbReference type="ChEBI" id="CHEBI:58210"/>
    </cofactor>
    <text evidence="11">Binds 1 FMN per subunit.</text>
</comment>
<feature type="binding site" evidence="11">
    <location>
        <position position="179"/>
    </location>
    <ligand>
        <name>FMN</name>
        <dbReference type="ChEBI" id="CHEBI:58210"/>
    </ligand>
</feature>
<dbReference type="PANTHER" id="PTHR48109:SF4">
    <property type="entry name" value="DIHYDROOROTATE DEHYDROGENASE (QUINONE), MITOCHONDRIAL"/>
    <property type="match status" value="1"/>
</dbReference>
<feature type="binding site" evidence="11">
    <location>
        <position position="70"/>
    </location>
    <ligand>
        <name>substrate</name>
    </ligand>
</feature>
<dbReference type="NCBIfam" id="NF003652">
    <property type="entry name" value="PRK05286.2-5"/>
    <property type="match status" value="1"/>
</dbReference>
<feature type="binding site" evidence="11">
    <location>
        <begin position="115"/>
        <end position="119"/>
    </location>
    <ligand>
        <name>substrate</name>
    </ligand>
</feature>
<evidence type="ECO:0000313" key="13">
    <source>
        <dbReference type="EMBL" id="NYE84715.1"/>
    </source>
</evidence>
<dbReference type="PROSITE" id="PS00911">
    <property type="entry name" value="DHODEHASE_1"/>
    <property type="match status" value="1"/>
</dbReference>
<sequence>MSLLFQAYPLVRPALFSLEPETAHRVTMTSLHTAHDLGLTRLFGGAPHQPRQLMGLTLKNPVGLAAGLDKNGDHIDALGSLGFGFMEIGTVTPRSQPGNPLPRMFRLPAAHAVINRMGFNNDGLDTFLANVQRSRYRAQGGILGLNIGKNLTTPIENAVDDYLTCLAGCYDHADYVSINVSSPNTKNLRALQGADELSSLLQRVHEARERLADQHGRRVPLVVKIAPDLDDGQIDAIADLLPRYGIDGVVSTNTTLGRDAVKGLEHAAEAGGLSGAPVRDLSLRVISRLRAQAGKGLAIIGVGGILTGNDAADKIAAGADAVQIYTGLIYRGPALVRESANAIATLSADH</sequence>
<feature type="binding site" evidence="11">
    <location>
        <position position="146"/>
    </location>
    <ligand>
        <name>FMN</name>
        <dbReference type="ChEBI" id="CHEBI:58210"/>
    </ligand>
</feature>
<dbReference type="InterPro" id="IPR013785">
    <property type="entry name" value="Aldolase_TIM"/>
</dbReference>